<dbReference type="PROSITE" id="PS50075">
    <property type="entry name" value="CARRIER"/>
    <property type="match status" value="1"/>
</dbReference>
<evidence type="ECO:0000256" key="4">
    <source>
        <dbReference type="ARBA" id="ARBA00022448"/>
    </source>
</evidence>
<evidence type="ECO:0000256" key="10">
    <source>
        <dbReference type="ARBA" id="ARBA00022982"/>
    </source>
</evidence>
<comment type="similarity">
    <text evidence="3">Belongs to the acyl carrier protein (ACP) family.</text>
</comment>
<organism evidence="16">
    <name type="scientific">Amorphochlora amoebiformis</name>
    <dbReference type="NCBI Taxonomy" id="1561963"/>
    <lineage>
        <taxon>Eukaryota</taxon>
        <taxon>Sar</taxon>
        <taxon>Rhizaria</taxon>
        <taxon>Cercozoa</taxon>
        <taxon>Chlorarachniophyceae</taxon>
        <taxon>Amorphochlora</taxon>
    </lineage>
</organism>
<dbReference type="PANTHER" id="PTHR20863:SF28">
    <property type="entry name" value="ACYL CARRIER PROTEIN, MITOCHONDRIAL"/>
    <property type="match status" value="1"/>
</dbReference>
<keyword evidence="10" id="KW-0249">Electron transport</keyword>
<evidence type="ECO:0000256" key="8">
    <source>
        <dbReference type="ARBA" id="ARBA00022832"/>
    </source>
</evidence>
<dbReference type="GO" id="GO:0000035">
    <property type="term" value="F:acyl binding"/>
    <property type="evidence" value="ECO:0007669"/>
    <property type="project" value="TreeGrafter"/>
</dbReference>
<dbReference type="SUPFAM" id="SSF47336">
    <property type="entry name" value="ACP-like"/>
    <property type="match status" value="1"/>
</dbReference>
<evidence type="ECO:0000256" key="5">
    <source>
        <dbReference type="ARBA" id="ARBA00022450"/>
    </source>
</evidence>
<dbReference type="GO" id="GO:0000036">
    <property type="term" value="F:acyl carrier activity"/>
    <property type="evidence" value="ECO:0007669"/>
    <property type="project" value="TreeGrafter"/>
</dbReference>
<dbReference type="AlphaFoldDB" id="A0A7S0DB54"/>
<keyword evidence="11" id="KW-0443">Lipid metabolism</keyword>
<name>A0A7S0DB54_9EUKA</name>
<dbReference type="Pfam" id="PF00550">
    <property type="entry name" value="PP-binding"/>
    <property type="match status" value="1"/>
</dbReference>
<keyword evidence="6 14" id="KW-0444">Lipid biosynthesis</keyword>
<dbReference type="InterPro" id="IPR003231">
    <property type="entry name" value="ACP"/>
</dbReference>
<dbReference type="InterPro" id="IPR036736">
    <property type="entry name" value="ACP-like_sf"/>
</dbReference>
<evidence type="ECO:0000256" key="7">
    <source>
        <dbReference type="ARBA" id="ARBA00022553"/>
    </source>
</evidence>
<dbReference type="HAMAP" id="MF_01217">
    <property type="entry name" value="Acyl_carrier"/>
    <property type="match status" value="1"/>
</dbReference>
<keyword evidence="5 14" id="KW-0596">Phosphopantetheine</keyword>
<dbReference type="NCBIfam" id="TIGR00517">
    <property type="entry name" value="acyl_carrier"/>
    <property type="match status" value="1"/>
</dbReference>
<keyword evidence="12" id="KW-0496">Mitochondrion</keyword>
<evidence type="ECO:0000256" key="14">
    <source>
        <dbReference type="RuleBase" id="RU000722"/>
    </source>
</evidence>
<keyword evidence="7" id="KW-0597">Phosphoprotein</keyword>
<comment type="subcellular location">
    <subcellularLocation>
        <location evidence="1">Mitochondrion</location>
    </subcellularLocation>
</comment>
<feature type="domain" description="Carrier" evidence="15">
    <location>
        <begin position="52"/>
        <end position="127"/>
    </location>
</feature>
<evidence type="ECO:0000313" key="16">
    <source>
        <dbReference type="EMBL" id="CAD8449359.1"/>
    </source>
</evidence>
<dbReference type="Gene3D" id="1.10.1200.10">
    <property type="entry name" value="ACP-like"/>
    <property type="match status" value="1"/>
</dbReference>
<sequence length="130" mass="14255">MKLAATMSRFQSLLVRLRGSLACSGATPQRFVMAVRTRKFGSGGGGHFLPKDEIEPRLLDCIKNFRDVDASKVTLDAEFSSDLGLDSLDTVELVLSFEDEFNVEIPEDLAMEIKTGSEALNIIAQTPFAK</sequence>
<evidence type="ECO:0000256" key="9">
    <source>
        <dbReference type="ARBA" id="ARBA00022946"/>
    </source>
</evidence>
<keyword evidence="13 14" id="KW-0275">Fatty acid biosynthesis</keyword>
<accession>A0A7S0DB54</accession>
<keyword evidence="4" id="KW-0813">Transport</keyword>
<proteinExistence type="inferred from homology"/>
<protein>
    <recommendedName>
        <fullName evidence="14">Acyl carrier protein</fullName>
    </recommendedName>
</protein>
<reference evidence="16" key="1">
    <citation type="submission" date="2021-01" db="EMBL/GenBank/DDBJ databases">
        <authorList>
            <person name="Corre E."/>
            <person name="Pelletier E."/>
            <person name="Niang G."/>
            <person name="Scheremetjew M."/>
            <person name="Finn R."/>
            <person name="Kale V."/>
            <person name="Holt S."/>
            <person name="Cochrane G."/>
            <person name="Meng A."/>
            <person name="Brown T."/>
            <person name="Cohen L."/>
        </authorList>
    </citation>
    <scope>NUCLEOTIDE SEQUENCE</scope>
    <source>
        <strain evidence="16">CCMP2058</strain>
    </source>
</reference>
<comment type="function">
    <text evidence="14">Carrier of the growing fatty acid chain in fatty acid biosynthesis.</text>
</comment>
<dbReference type="PANTHER" id="PTHR20863">
    <property type="entry name" value="ACYL CARRIER PROTEIN"/>
    <property type="match status" value="1"/>
</dbReference>
<evidence type="ECO:0000256" key="6">
    <source>
        <dbReference type="ARBA" id="ARBA00022516"/>
    </source>
</evidence>
<dbReference type="FunFam" id="1.10.1200.10:FF:000003">
    <property type="entry name" value="Acyl carrier protein"/>
    <property type="match status" value="1"/>
</dbReference>
<evidence type="ECO:0000256" key="1">
    <source>
        <dbReference type="ARBA" id="ARBA00004173"/>
    </source>
</evidence>
<evidence type="ECO:0000256" key="11">
    <source>
        <dbReference type="ARBA" id="ARBA00023098"/>
    </source>
</evidence>
<keyword evidence="8" id="KW-0276">Fatty acid metabolism</keyword>
<evidence type="ECO:0000256" key="12">
    <source>
        <dbReference type="ARBA" id="ARBA00023128"/>
    </source>
</evidence>
<evidence type="ECO:0000256" key="2">
    <source>
        <dbReference type="ARBA" id="ARBA00005194"/>
    </source>
</evidence>
<comment type="pathway">
    <text evidence="2">Lipid metabolism; fatty acid biosynthesis.</text>
</comment>
<keyword evidence="9" id="KW-0809">Transit peptide</keyword>
<evidence type="ECO:0000256" key="13">
    <source>
        <dbReference type="ARBA" id="ARBA00023160"/>
    </source>
</evidence>
<dbReference type="EMBL" id="HBEM01014478">
    <property type="protein sequence ID" value="CAD8449359.1"/>
    <property type="molecule type" value="Transcribed_RNA"/>
</dbReference>
<gene>
    <name evidence="16" type="ORF">LAMO00422_LOCUS9978</name>
</gene>
<dbReference type="InterPro" id="IPR009081">
    <property type="entry name" value="PP-bd_ACP"/>
</dbReference>
<evidence type="ECO:0000259" key="15">
    <source>
        <dbReference type="PROSITE" id="PS50075"/>
    </source>
</evidence>
<dbReference type="GO" id="GO:0005739">
    <property type="term" value="C:mitochondrion"/>
    <property type="evidence" value="ECO:0007669"/>
    <property type="project" value="UniProtKB-SubCell"/>
</dbReference>
<evidence type="ECO:0000256" key="3">
    <source>
        <dbReference type="ARBA" id="ARBA00010930"/>
    </source>
</evidence>